<reference evidence="3" key="1">
    <citation type="journal article" date="2019" name="Sci. Rep.">
        <title>Draft genome of Tanacetum cinerariifolium, the natural source of mosquito coil.</title>
        <authorList>
            <person name="Yamashiro T."/>
            <person name="Shiraishi A."/>
            <person name="Satake H."/>
            <person name="Nakayama K."/>
        </authorList>
    </citation>
    <scope>NUCLEOTIDE SEQUENCE</scope>
</reference>
<dbReference type="Gene3D" id="3.10.10.10">
    <property type="entry name" value="HIV Type 1 Reverse Transcriptase, subunit A, domain 1"/>
    <property type="match status" value="1"/>
</dbReference>
<dbReference type="InterPro" id="IPR043128">
    <property type="entry name" value="Rev_trsase/Diguanyl_cyclase"/>
</dbReference>
<protein>
    <submittedName>
        <fullName evidence="3">Reverse transcriptase domain-containing protein</fullName>
    </submittedName>
</protein>
<evidence type="ECO:0000259" key="2">
    <source>
        <dbReference type="PROSITE" id="PS50158"/>
    </source>
</evidence>
<feature type="domain" description="CCHC-type" evidence="2">
    <location>
        <begin position="129"/>
        <end position="144"/>
    </location>
</feature>
<dbReference type="InterPro" id="IPR053134">
    <property type="entry name" value="RNA-dir_DNA_polymerase"/>
</dbReference>
<gene>
    <name evidence="3" type="ORF">Tci_022083</name>
</gene>
<keyword evidence="1" id="KW-0863">Zinc-finger</keyword>
<keyword evidence="3" id="KW-0808">Transferase</keyword>
<accession>A0A6L2KPY8</accession>
<name>A0A6L2KPY8_TANCI</name>
<dbReference type="InterPro" id="IPR001878">
    <property type="entry name" value="Znf_CCHC"/>
</dbReference>
<dbReference type="GO" id="GO:0003964">
    <property type="term" value="F:RNA-directed DNA polymerase activity"/>
    <property type="evidence" value="ECO:0007669"/>
    <property type="project" value="UniProtKB-KW"/>
</dbReference>
<dbReference type="SUPFAM" id="SSF56672">
    <property type="entry name" value="DNA/RNA polymerases"/>
    <property type="match status" value="1"/>
</dbReference>
<sequence length="468" mass="53253">MGLNLVEYSNSSKRFHELAKLAPHLVTPKSKRIDSDVLKAGALNDEAVRCGTFSNSSEKRNGVVESSKQRGSWTDNKRAKVGIGFVAAVPTRNEYASHPKCAKCFAYHPEVKQVTLVNAIRMGNNQKVCYECGSPDHFCNTCPRLNQAPGQVGNRLTIKGNQNSRNNGNQVRGRAFNVNAVEARQDPNVMTDTFSLNDHFVNVLFDSRADFSFISTEFVPLLNVKPSIIRPNYVIEVANGKKVETDRIIRGYKLELGNSMFTIDLIPFGHGSYDVIVGMDWLSRHKVEIVFHEKRVEQVDHQEPPSSPKIDNLFDQLEGSRYFSKIDLCSGYHQLTVHEADIPKTTFKTRYEHFEFTVMPFMLTNALVVFIDLMNRVCKPYLDKFIIMFIDDILIYSKSKEDHEIHLKLVLELLKKEDGGLYFMDRIWVPLINGVRTVIMDEAHVKAEHQDLRVCCNNQRYLSGSGKE</sequence>
<keyword evidence="1" id="KW-0862">Zinc</keyword>
<dbReference type="Gene3D" id="3.30.70.270">
    <property type="match status" value="1"/>
</dbReference>
<dbReference type="Pfam" id="PF08284">
    <property type="entry name" value="RVP_2"/>
    <property type="match status" value="1"/>
</dbReference>
<keyword evidence="3" id="KW-0548">Nucleotidyltransferase</keyword>
<dbReference type="AlphaFoldDB" id="A0A6L2KPY8"/>
<dbReference type="InterPro" id="IPR043502">
    <property type="entry name" value="DNA/RNA_pol_sf"/>
</dbReference>
<keyword evidence="3" id="KW-0695">RNA-directed DNA polymerase</keyword>
<organism evidence="3">
    <name type="scientific">Tanacetum cinerariifolium</name>
    <name type="common">Dalmatian daisy</name>
    <name type="synonym">Chrysanthemum cinerariifolium</name>
    <dbReference type="NCBI Taxonomy" id="118510"/>
    <lineage>
        <taxon>Eukaryota</taxon>
        <taxon>Viridiplantae</taxon>
        <taxon>Streptophyta</taxon>
        <taxon>Embryophyta</taxon>
        <taxon>Tracheophyta</taxon>
        <taxon>Spermatophyta</taxon>
        <taxon>Magnoliopsida</taxon>
        <taxon>eudicotyledons</taxon>
        <taxon>Gunneridae</taxon>
        <taxon>Pentapetalae</taxon>
        <taxon>asterids</taxon>
        <taxon>campanulids</taxon>
        <taxon>Asterales</taxon>
        <taxon>Asteraceae</taxon>
        <taxon>Asteroideae</taxon>
        <taxon>Anthemideae</taxon>
        <taxon>Anthemidinae</taxon>
        <taxon>Tanacetum</taxon>
    </lineage>
</organism>
<dbReference type="GO" id="GO:0008270">
    <property type="term" value="F:zinc ion binding"/>
    <property type="evidence" value="ECO:0007669"/>
    <property type="project" value="UniProtKB-KW"/>
</dbReference>
<evidence type="ECO:0000256" key="1">
    <source>
        <dbReference type="PROSITE-ProRule" id="PRU00047"/>
    </source>
</evidence>
<dbReference type="EMBL" id="BKCJ010002664">
    <property type="protein sequence ID" value="GEU50105.1"/>
    <property type="molecule type" value="Genomic_DNA"/>
</dbReference>
<proteinExistence type="predicted"/>
<dbReference type="CDD" id="cd01647">
    <property type="entry name" value="RT_LTR"/>
    <property type="match status" value="1"/>
</dbReference>
<comment type="caution">
    <text evidence="3">The sequence shown here is derived from an EMBL/GenBank/DDBJ whole genome shotgun (WGS) entry which is preliminary data.</text>
</comment>
<dbReference type="PANTHER" id="PTHR24559:SF444">
    <property type="entry name" value="REVERSE TRANSCRIPTASE DOMAIN-CONTAINING PROTEIN"/>
    <property type="match status" value="1"/>
</dbReference>
<evidence type="ECO:0000313" key="3">
    <source>
        <dbReference type="EMBL" id="GEU50105.1"/>
    </source>
</evidence>
<dbReference type="CDD" id="cd00303">
    <property type="entry name" value="retropepsin_like"/>
    <property type="match status" value="1"/>
</dbReference>
<dbReference type="PANTHER" id="PTHR24559">
    <property type="entry name" value="TRANSPOSON TY3-I GAG-POL POLYPROTEIN"/>
    <property type="match status" value="1"/>
</dbReference>
<dbReference type="SUPFAM" id="SSF50630">
    <property type="entry name" value="Acid proteases"/>
    <property type="match status" value="1"/>
</dbReference>
<dbReference type="InterPro" id="IPR021109">
    <property type="entry name" value="Peptidase_aspartic_dom_sf"/>
</dbReference>
<keyword evidence="1" id="KW-0479">Metal-binding</keyword>
<dbReference type="PROSITE" id="PS50158">
    <property type="entry name" value="ZF_CCHC"/>
    <property type="match status" value="1"/>
</dbReference>
<dbReference type="GO" id="GO:0003676">
    <property type="term" value="F:nucleic acid binding"/>
    <property type="evidence" value="ECO:0007669"/>
    <property type="project" value="InterPro"/>
</dbReference>